<comment type="caution">
    <text evidence="2">The sequence shown here is derived from an EMBL/GenBank/DDBJ whole genome shotgun (WGS) entry which is preliminary data.</text>
</comment>
<gene>
    <name evidence="2" type="ORF">PoB_001704900</name>
</gene>
<dbReference type="AlphaFoldDB" id="A0AAV3Z833"/>
<evidence type="ECO:0000313" key="2">
    <source>
        <dbReference type="EMBL" id="GFN90543.1"/>
    </source>
</evidence>
<evidence type="ECO:0000256" key="1">
    <source>
        <dbReference type="SAM" id="MobiDB-lite"/>
    </source>
</evidence>
<keyword evidence="3" id="KW-1185">Reference proteome</keyword>
<dbReference type="EMBL" id="BLXT01002056">
    <property type="protein sequence ID" value="GFN90543.1"/>
    <property type="molecule type" value="Genomic_DNA"/>
</dbReference>
<evidence type="ECO:0000313" key="3">
    <source>
        <dbReference type="Proteomes" id="UP000735302"/>
    </source>
</evidence>
<protein>
    <submittedName>
        <fullName evidence="2">Uncharacterized protein</fullName>
    </submittedName>
</protein>
<organism evidence="2 3">
    <name type="scientific">Plakobranchus ocellatus</name>
    <dbReference type="NCBI Taxonomy" id="259542"/>
    <lineage>
        <taxon>Eukaryota</taxon>
        <taxon>Metazoa</taxon>
        <taxon>Spiralia</taxon>
        <taxon>Lophotrochozoa</taxon>
        <taxon>Mollusca</taxon>
        <taxon>Gastropoda</taxon>
        <taxon>Heterobranchia</taxon>
        <taxon>Euthyneura</taxon>
        <taxon>Panpulmonata</taxon>
        <taxon>Sacoglossa</taxon>
        <taxon>Placobranchoidea</taxon>
        <taxon>Plakobranchidae</taxon>
        <taxon>Plakobranchus</taxon>
    </lineage>
</organism>
<reference evidence="2 3" key="1">
    <citation type="journal article" date="2021" name="Elife">
        <title>Chloroplast acquisition without the gene transfer in kleptoplastic sea slugs, Plakobranchus ocellatus.</title>
        <authorList>
            <person name="Maeda T."/>
            <person name="Takahashi S."/>
            <person name="Yoshida T."/>
            <person name="Shimamura S."/>
            <person name="Takaki Y."/>
            <person name="Nagai Y."/>
            <person name="Toyoda A."/>
            <person name="Suzuki Y."/>
            <person name="Arimoto A."/>
            <person name="Ishii H."/>
            <person name="Satoh N."/>
            <person name="Nishiyama T."/>
            <person name="Hasebe M."/>
            <person name="Maruyama T."/>
            <person name="Minagawa J."/>
            <person name="Obokata J."/>
            <person name="Shigenobu S."/>
        </authorList>
    </citation>
    <scope>NUCLEOTIDE SEQUENCE [LARGE SCALE GENOMIC DNA]</scope>
</reference>
<accession>A0AAV3Z833</accession>
<feature type="region of interest" description="Disordered" evidence="1">
    <location>
        <begin position="177"/>
        <end position="198"/>
    </location>
</feature>
<name>A0AAV3Z833_9GAST</name>
<proteinExistence type="predicted"/>
<dbReference type="Proteomes" id="UP000735302">
    <property type="component" value="Unassembled WGS sequence"/>
</dbReference>
<sequence>MCVGFMYVMYVNAWFEKHNRLFPATVTSAPTILAILQNQVITEHANPINLVAHTDISYRNYFSHAEILDRVPRVIAVLGAMTQGILVTEYFLLSSPDPIPSGVFPEAKIDDHQVLACNKESEQLDARATESYNMNVKNSRIGDMETTLYKSNSTDQKDSKDATFVYRKLKSAHLNDSSLQKARQKATREKSLLISTNL</sequence>